<protein>
    <submittedName>
        <fullName evidence="3">AGE family epimerase/isomerase</fullName>
    </submittedName>
</protein>
<proteinExistence type="inferred from homology"/>
<dbReference type="InterPro" id="IPR034116">
    <property type="entry name" value="AGE_dom"/>
</dbReference>
<dbReference type="RefSeq" id="WP_309718801.1">
    <property type="nucleotide sequence ID" value="NZ_JARWAM010000004.1"/>
</dbReference>
<dbReference type="Proteomes" id="UP001251374">
    <property type="component" value="Unassembled WGS sequence"/>
</dbReference>
<dbReference type="InterPro" id="IPR010819">
    <property type="entry name" value="AGE/CE"/>
</dbReference>
<evidence type="ECO:0000313" key="4">
    <source>
        <dbReference type="Proteomes" id="UP001251374"/>
    </source>
</evidence>
<keyword evidence="2" id="KW-0413">Isomerase</keyword>
<dbReference type="EMBL" id="JARWAM010000004">
    <property type="protein sequence ID" value="MDR5905005.1"/>
    <property type="molecule type" value="Genomic_DNA"/>
</dbReference>
<dbReference type="PANTHER" id="PTHR15108">
    <property type="entry name" value="N-ACYLGLUCOSAMINE-2-EPIMERASE"/>
    <property type="match status" value="1"/>
</dbReference>
<name>A0ABU1HC01_9GAMM</name>
<evidence type="ECO:0000256" key="2">
    <source>
        <dbReference type="ARBA" id="ARBA00023235"/>
    </source>
</evidence>
<dbReference type="InterPro" id="IPR008928">
    <property type="entry name" value="6-hairpin_glycosidase_sf"/>
</dbReference>
<reference evidence="3 4" key="1">
    <citation type="submission" date="2023-04" db="EMBL/GenBank/DDBJ databases">
        <title>A long-awaited taxogenomic arrangement of the family Halomonadaceae.</title>
        <authorList>
            <person name="De La Haba R."/>
            <person name="Chuvochina M."/>
            <person name="Wittouck S."/>
            <person name="Arahal D.R."/>
            <person name="Sanchez-Porro C."/>
            <person name="Hugenholtz P."/>
            <person name="Ventosa A."/>
        </authorList>
    </citation>
    <scope>NUCLEOTIDE SEQUENCE [LARGE SCALE GENOMIC DNA]</scope>
    <source>
        <strain evidence="3 4">DSM 26770</strain>
    </source>
</reference>
<dbReference type="InterPro" id="IPR012341">
    <property type="entry name" value="6hp_glycosidase-like_sf"/>
</dbReference>
<organism evidence="3 4">
    <name type="scientific">Franzmannia qiaohouensis</name>
    <dbReference type="NCBI Taxonomy" id="1329370"/>
    <lineage>
        <taxon>Bacteria</taxon>
        <taxon>Pseudomonadati</taxon>
        <taxon>Pseudomonadota</taxon>
        <taxon>Gammaproteobacteria</taxon>
        <taxon>Oceanospirillales</taxon>
        <taxon>Halomonadaceae</taxon>
        <taxon>Franzmannia</taxon>
    </lineage>
</organism>
<dbReference type="Gene3D" id="1.50.10.10">
    <property type="match status" value="1"/>
</dbReference>
<evidence type="ECO:0000256" key="1">
    <source>
        <dbReference type="ARBA" id="ARBA00008558"/>
    </source>
</evidence>
<sequence length="404" mass="47750">MDVYDIASLEAHVRKTMAFYHPRAIDPQGGFFHYLRDDGEIYDRRHRHLVSSARYVFTYARYAEHFQRPEYLEGARHALHFLEQVHFQPDYQGYAWTLDDGRVEDDTNHCYGLAFVLLAHATALKAGIEEARQGLYRVHDLQTRRFWEAQWQRYADEADRHWRVSDYRGQNANMHSCEALIAAYDATGDRDFLERALQLARAFCLAPSQYDPASSDKPEQGGWIWEHYDRQWRRDLDYHRDNPRHLFRPWGYQVGHQTEWAKLLLLLERRSPEAWLLPTASRLFLTSVEAGWHPEHGGLVYGLDLEGNIFDADKYFWVQAESLACAAMLGQRTAEPEYWQWYERLWAFCWQHMIDHHHGAWYRILTPDNRRYSDEKSPAGKVDYHTMGACYDVIATLRNVSSVQ</sequence>
<evidence type="ECO:0000313" key="3">
    <source>
        <dbReference type="EMBL" id="MDR5905005.1"/>
    </source>
</evidence>
<gene>
    <name evidence="3" type="ORF">QC821_06955</name>
</gene>
<comment type="similarity">
    <text evidence="1">Belongs to the N-acylglucosamine 2-epimerase family.</text>
</comment>
<dbReference type="SUPFAM" id="SSF48208">
    <property type="entry name" value="Six-hairpin glycosidases"/>
    <property type="match status" value="1"/>
</dbReference>
<dbReference type="CDD" id="cd00249">
    <property type="entry name" value="AGE"/>
    <property type="match status" value="1"/>
</dbReference>
<comment type="caution">
    <text evidence="3">The sequence shown here is derived from an EMBL/GenBank/DDBJ whole genome shotgun (WGS) entry which is preliminary data.</text>
</comment>
<keyword evidence="4" id="KW-1185">Reference proteome</keyword>
<dbReference type="Pfam" id="PF07221">
    <property type="entry name" value="GlcNAc_2-epim"/>
    <property type="match status" value="1"/>
</dbReference>
<accession>A0ABU1HC01</accession>